<keyword evidence="2" id="KW-0560">Oxidoreductase</keyword>
<dbReference type="PANTHER" id="PTHR43669">
    <property type="entry name" value="5-KETO-D-GLUCONATE 5-REDUCTASE"/>
    <property type="match status" value="1"/>
</dbReference>
<accession>A0A7I7SED4</accession>
<gene>
    <name evidence="3" type="ORF">B8W67_05170</name>
</gene>
<comment type="similarity">
    <text evidence="1">Belongs to the short-chain dehydrogenases/reductases (SDR) family.</text>
</comment>
<dbReference type="PROSITE" id="PS00061">
    <property type="entry name" value="ADH_SHORT"/>
    <property type="match status" value="1"/>
</dbReference>
<dbReference type="Gene3D" id="3.40.50.720">
    <property type="entry name" value="NAD(P)-binding Rossmann-like Domain"/>
    <property type="match status" value="1"/>
</dbReference>
<dbReference type="Pfam" id="PF00106">
    <property type="entry name" value="adh_short"/>
    <property type="match status" value="1"/>
</dbReference>
<dbReference type="CDD" id="cd05233">
    <property type="entry name" value="SDR_c"/>
    <property type="match status" value="1"/>
</dbReference>
<dbReference type="PRINTS" id="PR00081">
    <property type="entry name" value="GDHRDH"/>
</dbReference>
<dbReference type="PANTHER" id="PTHR43669:SF3">
    <property type="entry name" value="ALCOHOL DEHYDROGENASE, PUTATIVE (AFU_ORTHOLOGUE AFUA_3G03445)-RELATED"/>
    <property type="match status" value="1"/>
</dbReference>
<keyword evidence="4" id="KW-1185">Reference proteome</keyword>
<dbReference type="Proteomes" id="UP000193577">
    <property type="component" value="Unassembled WGS sequence"/>
</dbReference>
<dbReference type="InterPro" id="IPR036291">
    <property type="entry name" value="NAD(P)-bd_dom_sf"/>
</dbReference>
<dbReference type="RefSeq" id="WP_085302580.1">
    <property type="nucleotide sequence ID" value="NZ_AP022594.1"/>
</dbReference>
<dbReference type="AlphaFoldDB" id="A0A7I7SED4"/>
<name>A0A7I7SED4_9MYCO</name>
<evidence type="ECO:0000256" key="2">
    <source>
        <dbReference type="ARBA" id="ARBA00023002"/>
    </source>
</evidence>
<comment type="caution">
    <text evidence="3">The sequence shown here is derived from an EMBL/GenBank/DDBJ whole genome shotgun (WGS) entry which is preliminary data.</text>
</comment>
<proteinExistence type="inferred from homology"/>
<dbReference type="OrthoDB" id="210852at2"/>
<reference evidence="3 4" key="1">
    <citation type="submission" date="2017-04" db="EMBL/GenBank/DDBJ databases">
        <title>The new phylogeny of genus Mycobacterium.</title>
        <authorList>
            <person name="Tortoli E."/>
            <person name="Trovato A."/>
            <person name="Cirillo D.M."/>
        </authorList>
    </citation>
    <scope>NUCLEOTIDE SEQUENCE [LARGE SCALE GENOMIC DNA]</scope>
    <source>
        <strain evidence="3 4">KCTC 19819</strain>
    </source>
</reference>
<dbReference type="GO" id="GO:0016491">
    <property type="term" value="F:oxidoreductase activity"/>
    <property type="evidence" value="ECO:0007669"/>
    <property type="project" value="UniProtKB-KW"/>
</dbReference>
<dbReference type="InterPro" id="IPR020904">
    <property type="entry name" value="Sc_DH/Rdtase_CS"/>
</dbReference>
<organism evidence="3 4">
    <name type="scientific">Mycolicibacillus koreensis</name>
    <dbReference type="NCBI Taxonomy" id="1069220"/>
    <lineage>
        <taxon>Bacteria</taxon>
        <taxon>Bacillati</taxon>
        <taxon>Actinomycetota</taxon>
        <taxon>Actinomycetes</taxon>
        <taxon>Mycobacteriales</taxon>
        <taxon>Mycobacteriaceae</taxon>
        <taxon>Mycolicibacillus</taxon>
    </lineage>
</organism>
<sequence length="275" mass="28083">MNLDGRTAVVTGAGSGIGAAIAAALADRRARVVVADLDGDAAERTVAAITAHHPGAAVAVAGDVADPAVIATLIDTAERTFGPVALYVANAGVMGAPGLGDDADWDRVLAVNLRAHIRAAQQLVPGWVERGEGYFVSTASAAGLLTQIGAAGYAVSKHAAVGFAEWLAVTYGDRGVRVSCLCPMGVDTAMLDPSTTPGDPLGAVAIRAVTAAGSVLGADAVAREVLAAIDQERFLILPHPEVAAMYAQKSSDYDRWLRGMRRYQAGLLGDADVDV</sequence>
<evidence type="ECO:0000313" key="4">
    <source>
        <dbReference type="Proteomes" id="UP000193577"/>
    </source>
</evidence>
<protein>
    <submittedName>
        <fullName evidence="3">Dehydrogenase</fullName>
    </submittedName>
</protein>
<evidence type="ECO:0000313" key="3">
    <source>
        <dbReference type="EMBL" id="OSC34912.1"/>
    </source>
</evidence>
<dbReference type="EMBL" id="NCXO01000007">
    <property type="protein sequence ID" value="OSC34912.1"/>
    <property type="molecule type" value="Genomic_DNA"/>
</dbReference>
<evidence type="ECO:0000256" key="1">
    <source>
        <dbReference type="ARBA" id="ARBA00006484"/>
    </source>
</evidence>
<dbReference type="SUPFAM" id="SSF51735">
    <property type="entry name" value="NAD(P)-binding Rossmann-fold domains"/>
    <property type="match status" value="1"/>
</dbReference>
<dbReference type="InterPro" id="IPR002347">
    <property type="entry name" value="SDR_fam"/>
</dbReference>